<organism evidence="3 4">
    <name type="scientific">Endocarpon pusillum</name>
    <dbReference type="NCBI Taxonomy" id="364733"/>
    <lineage>
        <taxon>Eukaryota</taxon>
        <taxon>Fungi</taxon>
        <taxon>Dikarya</taxon>
        <taxon>Ascomycota</taxon>
        <taxon>Pezizomycotina</taxon>
        <taxon>Eurotiomycetes</taxon>
        <taxon>Chaetothyriomycetidae</taxon>
        <taxon>Verrucariales</taxon>
        <taxon>Verrucariaceae</taxon>
        <taxon>Endocarpon</taxon>
    </lineage>
</organism>
<feature type="domain" description="AAA+ ATPase" evidence="2">
    <location>
        <begin position="689"/>
        <end position="813"/>
    </location>
</feature>
<dbReference type="SMART" id="SM00382">
    <property type="entry name" value="AAA"/>
    <property type="match status" value="1"/>
</dbReference>
<dbReference type="InterPro" id="IPR003959">
    <property type="entry name" value="ATPase_AAA_core"/>
</dbReference>
<feature type="region of interest" description="Disordered" evidence="1">
    <location>
        <begin position="181"/>
        <end position="200"/>
    </location>
</feature>
<proteinExistence type="predicted"/>
<sequence>MSDVRQPLPAVEKIDLKEEIKEVTAPSEGSQLGWQQDDSPWEKQSLARIEKGVEEMTHTVKELATLGEGYLKKFEKWLDKDQDYKLKEKGDKKEVEDKDDKQEGPLAVEEELDDESKSERETEEKEGEEQMKEEITRSFPENIIPKVRECTAEDFTTYFSDEHGRHVMEVLLRGKDTKTVSYAKPNASKSSQQPLRGAEGSRRIDRIRINSKIVLTKLAELSPGSSKLDTAPRKFFRPFEYFIHSQDKMKLELAKMEKEVDRKQGATESSASGRRTPDPDANVSTTKELDAKKEDNFGKSEIEKKENEIEQVRCYVNFIEERILASYKRFRTLGPDQPKTVSTHDLCYLFKAGDFVYVPDLKASSLKGVLIESTPSRYNTDQRIWRVLKPLTRTNCECSECVSSRKHSTLICYYIDYDGKAYRAIEKRVEFPTLLRDEDEVSVTELPVYPIQYVNGWEDILKESKTFGKTFSDHLNPQKRYSFYNGWTLTRTPLGDQIEVTGDDGKKISTPEHIESTVLIDFLEAFNLNPNWKPTPEIERTSTHEIKYNHSNQMPILQYSDSTRSTLAAKWKDWAVVDEDVGILQMNDLLAKDQFLSTALPKDDDLALLPRRVFAYAIWDRKFVVVDVRSLQRTEQYDGQKDSFDLLKIPNNHKGLIESLIKGHFDRKQDEDANSFEISGQDLIRGKGKGIIILLHGVPGVGKTATAEAVAERFQRPLFPITCGDLGSTAKDVEKSLNGIFRLAHLWNCVLLLDEAEIFITQRDRQDLNRNALVSVFLRMLEYYNGVLFLTTNRPGALDEAVKSRVHLSLQYNSLNRVQTMEIFQLNIDRLKKIEEQRAQARKQHVKLRIDTESVLGFAEKHYDRLQKNPKIGRWNGRQIRNAFLIAASLAHFEGDKKREKEHDFPKLLSATHFQTVEETTDQYDKYRLALYQQDDDSRAREFEDRLDDGDANTQRMAADHRTSVHTGTGQRGGQYYERGAYQNGPSQYLGPGLAQDWQPPARSEAPKPHPSQYSNGRGFDSQRSYEQREQYPWSPPADPMDSDHQGGYPNRDI</sequence>
<feature type="compositionally biased region" description="Polar residues" evidence="1">
    <location>
        <begin position="27"/>
        <end position="38"/>
    </location>
</feature>
<dbReference type="AlphaFoldDB" id="A0A8H7A6Q0"/>
<gene>
    <name evidence="3" type="ORF">GJ744_006882</name>
</gene>
<dbReference type="InterPro" id="IPR054289">
    <property type="entry name" value="DUF7025"/>
</dbReference>
<feature type="compositionally biased region" description="Basic and acidic residues" evidence="1">
    <location>
        <begin position="87"/>
        <end position="103"/>
    </location>
</feature>
<dbReference type="PANTHER" id="PTHR46411">
    <property type="entry name" value="FAMILY ATPASE, PUTATIVE-RELATED"/>
    <property type="match status" value="1"/>
</dbReference>
<dbReference type="EMBL" id="JAACFV010000315">
    <property type="protein sequence ID" value="KAF7502157.1"/>
    <property type="molecule type" value="Genomic_DNA"/>
</dbReference>
<evidence type="ECO:0000313" key="4">
    <source>
        <dbReference type="Proteomes" id="UP000606974"/>
    </source>
</evidence>
<dbReference type="OrthoDB" id="10042665at2759"/>
<dbReference type="PANTHER" id="PTHR46411:SF3">
    <property type="entry name" value="AAA+ ATPASE DOMAIN-CONTAINING PROTEIN"/>
    <property type="match status" value="1"/>
</dbReference>
<dbReference type="GO" id="GO:0005524">
    <property type="term" value="F:ATP binding"/>
    <property type="evidence" value="ECO:0007669"/>
    <property type="project" value="InterPro"/>
</dbReference>
<reference evidence="3" key="1">
    <citation type="submission" date="2020-02" db="EMBL/GenBank/DDBJ databases">
        <authorList>
            <person name="Palmer J.M."/>
        </authorList>
    </citation>
    <scope>NUCLEOTIDE SEQUENCE</scope>
    <source>
        <strain evidence="3">EPUS1.4</strain>
        <tissue evidence="3">Thallus</tissue>
    </source>
</reference>
<feature type="region of interest" description="Disordered" evidence="1">
    <location>
        <begin position="87"/>
        <end position="140"/>
    </location>
</feature>
<dbReference type="GO" id="GO:0016887">
    <property type="term" value="F:ATP hydrolysis activity"/>
    <property type="evidence" value="ECO:0007669"/>
    <property type="project" value="InterPro"/>
</dbReference>
<dbReference type="InterPro" id="IPR003593">
    <property type="entry name" value="AAA+_ATPase"/>
</dbReference>
<dbReference type="Gene3D" id="3.40.50.300">
    <property type="entry name" value="P-loop containing nucleotide triphosphate hydrolases"/>
    <property type="match status" value="1"/>
</dbReference>
<feature type="compositionally biased region" description="Basic and acidic residues" evidence="1">
    <location>
        <begin position="115"/>
        <end position="136"/>
    </location>
</feature>
<dbReference type="InterPro" id="IPR056599">
    <property type="entry name" value="AAA_lid_fung"/>
</dbReference>
<protein>
    <recommendedName>
        <fullName evidence="2">AAA+ ATPase domain-containing protein</fullName>
    </recommendedName>
</protein>
<dbReference type="Pfam" id="PF22942">
    <property type="entry name" value="DUF7025"/>
    <property type="match status" value="1"/>
</dbReference>
<evidence type="ECO:0000256" key="1">
    <source>
        <dbReference type="SAM" id="MobiDB-lite"/>
    </source>
</evidence>
<dbReference type="InterPro" id="IPR027417">
    <property type="entry name" value="P-loop_NTPase"/>
</dbReference>
<keyword evidence="4" id="KW-1185">Reference proteome</keyword>
<evidence type="ECO:0000313" key="3">
    <source>
        <dbReference type="EMBL" id="KAF7502157.1"/>
    </source>
</evidence>
<dbReference type="Pfam" id="PF23232">
    <property type="entry name" value="AAA_lid_13"/>
    <property type="match status" value="1"/>
</dbReference>
<dbReference type="Proteomes" id="UP000606974">
    <property type="component" value="Unassembled WGS sequence"/>
</dbReference>
<accession>A0A8H7A6Q0</accession>
<feature type="compositionally biased region" description="Basic and acidic residues" evidence="1">
    <location>
        <begin position="256"/>
        <end position="265"/>
    </location>
</feature>
<comment type="caution">
    <text evidence="3">The sequence shown here is derived from an EMBL/GenBank/DDBJ whole genome shotgun (WGS) entry which is preliminary data.</text>
</comment>
<dbReference type="SUPFAM" id="SSF52540">
    <property type="entry name" value="P-loop containing nucleoside triphosphate hydrolases"/>
    <property type="match status" value="1"/>
</dbReference>
<feature type="region of interest" description="Disordered" evidence="1">
    <location>
        <begin position="22"/>
        <end position="43"/>
    </location>
</feature>
<evidence type="ECO:0000259" key="2">
    <source>
        <dbReference type="SMART" id="SM00382"/>
    </source>
</evidence>
<dbReference type="CDD" id="cd19481">
    <property type="entry name" value="RecA-like_protease"/>
    <property type="match status" value="1"/>
</dbReference>
<dbReference type="Pfam" id="PF00004">
    <property type="entry name" value="AAA"/>
    <property type="match status" value="1"/>
</dbReference>
<name>A0A8H7A6Q0_9EURO</name>
<feature type="region of interest" description="Disordered" evidence="1">
    <location>
        <begin position="938"/>
        <end position="1054"/>
    </location>
</feature>
<feature type="compositionally biased region" description="Basic and acidic residues" evidence="1">
    <location>
        <begin position="287"/>
        <end position="299"/>
    </location>
</feature>
<feature type="region of interest" description="Disordered" evidence="1">
    <location>
        <begin position="256"/>
        <end position="299"/>
    </location>
</feature>